<geneLocation type="plasmid" evidence="2 3">
    <name>RPME01</name>
</geneLocation>
<keyword evidence="2" id="KW-0614">Plasmid</keyword>
<evidence type="ECO:0008006" key="4">
    <source>
        <dbReference type="Google" id="ProtNLM"/>
    </source>
</evidence>
<keyword evidence="3" id="KW-1185">Reference proteome</keyword>
<keyword evidence="1" id="KW-1133">Transmembrane helix</keyword>
<dbReference type="AlphaFoldDB" id="A2SMM6"/>
<evidence type="ECO:0000256" key="1">
    <source>
        <dbReference type="SAM" id="Phobius"/>
    </source>
</evidence>
<feature type="transmembrane region" description="Helical" evidence="1">
    <location>
        <begin position="41"/>
        <end position="68"/>
    </location>
</feature>
<protein>
    <recommendedName>
        <fullName evidence="4">Transmembrane protein</fullName>
    </recommendedName>
</protein>
<dbReference type="EMBL" id="CP000556">
    <property type="protein sequence ID" value="ABM96815.1"/>
    <property type="molecule type" value="Genomic_DNA"/>
</dbReference>
<organism evidence="2 3">
    <name type="scientific">Methylibium petroleiphilum (strain ATCC BAA-1232 / LMG 22953 / PM1)</name>
    <dbReference type="NCBI Taxonomy" id="420662"/>
    <lineage>
        <taxon>Bacteria</taxon>
        <taxon>Pseudomonadati</taxon>
        <taxon>Pseudomonadota</taxon>
        <taxon>Betaproteobacteria</taxon>
        <taxon>Burkholderiales</taxon>
        <taxon>Sphaerotilaceae</taxon>
        <taxon>Methylibium</taxon>
    </lineage>
</organism>
<name>A2SMM6_METPP</name>
<keyword evidence="1" id="KW-0472">Membrane</keyword>
<dbReference type="Proteomes" id="UP000000366">
    <property type="component" value="Plasmid RPME01"/>
</dbReference>
<keyword evidence="1" id="KW-0812">Transmembrane</keyword>
<feature type="transmembrane region" description="Helical" evidence="1">
    <location>
        <begin position="127"/>
        <end position="145"/>
    </location>
</feature>
<dbReference type="HOGENOM" id="CLU_1466600_0_0_4"/>
<sequence length="184" mass="18884">MPKLPSPCALRLTPPSSGRPTVGFAACRSPLMSNVRPHKSMLLIAQAIGAGLLIAVSSAVVLLWLLLLAMSYRASGLMPWVAAGVVLYGLAFIAVAAVAGVPGILWAKHIASAVPPSWRRVTKVAERTGTSVLLCGLGVALAVLVGEQFRPKNPTDGCVSWRSAAASAALAAGGRPGVDCPVQK</sequence>
<accession>A2SMM6</accession>
<feature type="transmembrane region" description="Helical" evidence="1">
    <location>
        <begin position="80"/>
        <end position="107"/>
    </location>
</feature>
<gene>
    <name evidence="2" type="ordered locus">Mpe_B0034</name>
</gene>
<evidence type="ECO:0000313" key="3">
    <source>
        <dbReference type="Proteomes" id="UP000000366"/>
    </source>
</evidence>
<proteinExistence type="predicted"/>
<dbReference type="KEGG" id="mpt:Mpe_B0034"/>
<evidence type="ECO:0000313" key="2">
    <source>
        <dbReference type="EMBL" id="ABM96815.1"/>
    </source>
</evidence>
<reference evidence="2 3" key="1">
    <citation type="journal article" date="2007" name="J. Bacteriol.">
        <title>Whole-genome analysis of the methyl tert-butyl ether-degrading beta-proteobacterium Methylibium petroleiphilum PM1.</title>
        <authorList>
            <person name="Kane S.R."/>
            <person name="Chakicherla A.Y."/>
            <person name="Chain P.S.G."/>
            <person name="Schmidt R."/>
            <person name="Shin M.W."/>
            <person name="Legler T.C."/>
            <person name="Scow K.M."/>
            <person name="Larimer F.W."/>
            <person name="Lucas S.M."/>
            <person name="Richardson P.M."/>
            <person name="Hristova K.R."/>
        </authorList>
    </citation>
    <scope>NUCLEOTIDE SEQUENCE [LARGE SCALE GENOMIC DNA]</scope>
    <source>
        <strain evidence="3">ATCC BAA-1232 / LMG 22953 / PM1</strain>
        <plasmid evidence="2 3">RPME01</plasmid>
    </source>
</reference>